<evidence type="ECO:0000313" key="2">
    <source>
        <dbReference type="WBParaSite" id="TMUE_1000004833.1"/>
    </source>
</evidence>
<evidence type="ECO:0000313" key="1">
    <source>
        <dbReference type="Proteomes" id="UP000046395"/>
    </source>
</evidence>
<name>A0A5S6QCA1_TRIMR</name>
<dbReference type="WBParaSite" id="TMUE_1000004833.1">
    <property type="protein sequence ID" value="TMUE_1000004833.1"/>
    <property type="gene ID" value="WBGene00292562"/>
</dbReference>
<dbReference type="AlphaFoldDB" id="A0A5S6QCA1"/>
<keyword evidence="1" id="KW-1185">Reference proteome</keyword>
<protein>
    <submittedName>
        <fullName evidence="2">Uncharacterized protein</fullName>
    </submittedName>
</protein>
<sequence>MVAVVRAALMETVQSCRSRKAKERMAFAVRAFSSSSSSSSAVFMQKLNSSFENGKLAFSVGSSLGAVVSLGLVARSEESQGSAVRFLKNKATQGALTERCGSIRPVRSLAYCTTVPPTISGGLGQGLDGTAKIAHSNRLGRQSRLLNASETFAKLGTDRAHQQLTAEAVKGK</sequence>
<reference evidence="2" key="1">
    <citation type="submission" date="2019-12" db="UniProtKB">
        <authorList>
            <consortium name="WormBaseParasite"/>
        </authorList>
    </citation>
    <scope>IDENTIFICATION</scope>
</reference>
<organism evidence="1 2">
    <name type="scientific">Trichuris muris</name>
    <name type="common">Mouse whipworm</name>
    <dbReference type="NCBI Taxonomy" id="70415"/>
    <lineage>
        <taxon>Eukaryota</taxon>
        <taxon>Metazoa</taxon>
        <taxon>Ecdysozoa</taxon>
        <taxon>Nematoda</taxon>
        <taxon>Enoplea</taxon>
        <taxon>Dorylaimia</taxon>
        <taxon>Trichinellida</taxon>
        <taxon>Trichuridae</taxon>
        <taxon>Trichuris</taxon>
    </lineage>
</organism>
<dbReference type="Proteomes" id="UP000046395">
    <property type="component" value="Unassembled WGS sequence"/>
</dbReference>
<proteinExistence type="predicted"/>
<accession>A0A5S6QCA1</accession>